<protein>
    <submittedName>
        <fullName evidence="4">Carbohydrate binding family 9 domain-containing protein</fullName>
    </submittedName>
</protein>
<dbReference type="Pfam" id="PF06452">
    <property type="entry name" value="CBM9_1"/>
    <property type="match status" value="1"/>
</dbReference>
<accession>A0A6G9QNK5</accession>
<dbReference type="Gene3D" id="2.60.40.1190">
    <property type="match status" value="1"/>
</dbReference>
<dbReference type="Pfam" id="PF19313">
    <property type="entry name" value="DUF5916"/>
    <property type="match status" value="1"/>
</dbReference>
<dbReference type="Proteomes" id="UP000502608">
    <property type="component" value="Chromosome"/>
</dbReference>
<evidence type="ECO:0000259" key="2">
    <source>
        <dbReference type="Pfam" id="PF06452"/>
    </source>
</evidence>
<reference evidence="4 5" key="1">
    <citation type="submission" date="2020-03" db="EMBL/GenBank/DDBJ databases">
        <title>Complete genome sequence of Shewanella sp.</title>
        <authorList>
            <person name="Kim Y.-S."/>
            <person name="Kim S.-J."/>
            <person name="Jung H.-K."/>
            <person name="Kim K.-H."/>
        </authorList>
    </citation>
    <scope>NUCLEOTIDE SEQUENCE [LARGE SCALE GENOMIC DNA]</scope>
    <source>
        <strain evidence="4 5">PN3F2</strain>
    </source>
</reference>
<evidence type="ECO:0000313" key="5">
    <source>
        <dbReference type="Proteomes" id="UP000502608"/>
    </source>
</evidence>
<dbReference type="InterPro" id="IPR010502">
    <property type="entry name" value="Carb-bd_dom_fam9"/>
</dbReference>
<evidence type="ECO:0000259" key="3">
    <source>
        <dbReference type="Pfam" id="PF19313"/>
    </source>
</evidence>
<dbReference type="AlphaFoldDB" id="A0A6G9QNK5"/>
<dbReference type="GO" id="GO:0004553">
    <property type="term" value="F:hydrolase activity, hydrolyzing O-glycosyl compounds"/>
    <property type="evidence" value="ECO:0007669"/>
    <property type="project" value="InterPro"/>
</dbReference>
<feature type="domain" description="DUF5916" evidence="3">
    <location>
        <begin position="268"/>
        <end position="348"/>
    </location>
</feature>
<dbReference type="GO" id="GO:0016052">
    <property type="term" value="P:carbohydrate catabolic process"/>
    <property type="evidence" value="ECO:0007669"/>
    <property type="project" value="InterPro"/>
</dbReference>
<sequence length="784" mass="89480">MVKNYSTHLLGLSLFCASTLISTHACGGYAEQFHAKIPTLAQGVDIDGEFNEPQWQHAVEIELKYETSPAENTLAPVMTKAKMFATDTSLFFAFIAYDPHPEAIRANLRDRDKSWGDDLVGIKLDTFNNARLAYQFFINPLGVQSDSIENELTGQESDAWDGIWYSKGKITVQGYQVEVELPLRLFNFDDNKDIQTWGFELIRFYPRNETHRFSTHKIDRNVSCKLCQLGTIEGLAGASQGQDIQLTPSLVANQSNQRPLNPVGEWDDDTNVEVGLDLRWGITPTTLLNATINPDFSQVEADAGQLDVNNTFALFYPEKRAFFLDNKDYFDSQLNLLHTRNISSPDYGLKLTSKTDDHTIAVLATNDTQTQFLVPGNLSSDIATLNQESYNVAARYRFDPSNQFSIGGIVTLKQAEDYHNYVYSGDVKYQPTEQDTFTAQYAFSQTQYPDDLFQSFCHGADCQIPPTTCDLSNCDYNERVLRTNKQGQFNDNMYKLTYNHNRRNWYANARYESIGDDFRGDLGFIEKVDSAKFVAGGGYKWYPSDSFFSKINLGGDWDITHTQNGERLEQETEMFIEFEGGYQSYIASGIATRERVGRRHNPSIIDIDNNTQMFNEVMGWFYTNFVPTQALKLELDVNYGDNIDFANDRLGTLTMFNPGLEWKLTNSIVVNASHRYQTLDVDGGRLFRANLTDVRLNWQINLNSFIRLTSVYTNIKRDPNLYLYQNPNKLYQDLGNEVLYGYKLNPQSVFYLGYSDAFSANDDIDSLTQNEKTYFMKVSYAWLL</sequence>
<evidence type="ECO:0000313" key="4">
    <source>
        <dbReference type="EMBL" id="QIR16146.1"/>
    </source>
</evidence>
<dbReference type="KEGG" id="saes:HBH39_06800"/>
<dbReference type="InterPro" id="IPR045670">
    <property type="entry name" value="DUF5916"/>
</dbReference>
<feature type="chain" id="PRO_5026075753" evidence="1">
    <location>
        <begin position="28"/>
        <end position="784"/>
    </location>
</feature>
<organism evidence="4 5">
    <name type="scientific">Shewanella aestuarii</name>
    <dbReference type="NCBI Taxonomy" id="1028752"/>
    <lineage>
        <taxon>Bacteria</taxon>
        <taxon>Pseudomonadati</taxon>
        <taxon>Pseudomonadota</taxon>
        <taxon>Gammaproteobacteria</taxon>
        <taxon>Alteromonadales</taxon>
        <taxon>Shewanellaceae</taxon>
        <taxon>Shewanella</taxon>
    </lineage>
</organism>
<keyword evidence="1" id="KW-0732">Signal</keyword>
<dbReference type="SUPFAM" id="SSF49344">
    <property type="entry name" value="CBD9-like"/>
    <property type="match status" value="1"/>
</dbReference>
<evidence type="ECO:0000256" key="1">
    <source>
        <dbReference type="SAM" id="SignalP"/>
    </source>
</evidence>
<keyword evidence="5" id="KW-1185">Reference proteome</keyword>
<feature type="signal peptide" evidence="1">
    <location>
        <begin position="1"/>
        <end position="27"/>
    </location>
</feature>
<name>A0A6G9QNK5_9GAMM</name>
<dbReference type="GO" id="GO:0030246">
    <property type="term" value="F:carbohydrate binding"/>
    <property type="evidence" value="ECO:0007669"/>
    <property type="project" value="InterPro"/>
</dbReference>
<feature type="domain" description="Carbohydrate-binding" evidence="2">
    <location>
        <begin position="46"/>
        <end position="204"/>
    </location>
</feature>
<dbReference type="CDD" id="cd09618">
    <property type="entry name" value="CBM9_like_2"/>
    <property type="match status" value="1"/>
</dbReference>
<proteinExistence type="predicted"/>
<gene>
    <name evidence="4" type="ORF">HBH39_06800</name>
</gene>
<dbReference type="EMBL" id="CP050313">
    <property type="protein sequence ID" value="QIR16146.1"/>
    <property type="molecule type" value="Genomic_DNA"/>
</dbReference>